<dbReference type="EMBL" id="LLZG01000165">
    <property type="protein sequence ID" value="KUL34772.1"/>
    <property type="molecule type" value="Genomic_DNA"/>
</dbReference>
<dbReference type="OrthoDB" id="4258599at2"/>
<gene>
    <name evidence="2" type="ORF">ADL12_20620</name>
</gene>
<reference evidence="3" key="1">
    <citation type="submission" date="2015-10" db="EMBL/GenBank/DDBJ databases">
        <authorList>
            <person name="Ju K.-S."/>
            <person name="Doroghazi J.R."/>
            <person name="Metcalf W.W."/>
        </authorList>
    </citation>
    <scope>NUCLEOTIDE SEQUENCE [LARGE SCALE GENOMIC DNA]</scope>
    <source>
        <strain evidence="3">NRRL 3151</strain>
    </source>
</reference>
<accession>A0A0X3USJ4</accession>
<dbReference type="AlphaFoldDB" id="A0A0X3USJ4"/>
<evidence type="ECO:0000313" key="2">
    <source>
        <dbReference type="EMBL" id="KUL34772.1"/>
    </source>
</evidence>
<dbReference type="Proteomes" id="UP000053923">
    <property type="component" value="Unassembled WGS sequence"/>
</dbReference>
<evidence type="ECO:0000313" key="3">
    <source>
        <dbReference type="Proteomes" id="UP000053923"/>
    </source>
</evidence>
<name>A0A0X3USJ4_9ACTN</name>
<keyword evidence="3" id="KW-1185">Reference proteome</keyword>
<feature type="transmembrane region" description="Helical" evidence="1">
    <location>
        <begin position="33"/>
        <end position="54"/>
    </location>
</feature>
<organism evidence="2 3">
    <name type="scientific">Streptomyces regalis</name>
    <dbReference type="NCBI Taxonomy" id="68262"/>
    <lineage>
        <taxon>Bacteria</taxon>
        <taxon>Bacillati</taxon>
        <taxon>Actinomycetota</taxon>
        <taxon>Actinomycetes</taxon>
        <taxon>Kitasatosporales</taxon>
        <taxon>Streptomycetaceae</taxon>
        <taxon>Streptomyces</taxon>
    </lineage>
</organism>
<comment type="caution">
    <text evidence="2">The sequence shown here is derived from an EMBL/GenBank/DDBJ whole genome shotgun (WGS) entry which is preliminary data.</text>
</comment>
<feature type="transmembrane region" description="Helical" evidence="1">
    <location>
        <begin position="6"/>
        <end position="21"/>
    </location>
</feature>
<keyword evidence="1" id="KW-1133">Transmembrane helix</keyword>
<keyword evidence="1" id="KW-0472">Membrane</keyword>
<protein>
    <submittedName>
        <fullName evidence="2">Uncharacterized protein</fullName>
    </submittedName>
</protein>
<dbReference type="RefSeq" id="WP_062704142.1">
    <property type="nucleotide sequence ID" value="NZ_LLZG01000165.1"/>
</dbReference>
<keyword evidence="1" id="KW-0812">Transmembrane</keyword>
<proteinExistence type="predicted"/>
<evidence type="ECO:0000256" key="1">
    <source>
        <dbReference type="SAM" id="Phobius"/>
    </source>
</evidence>
<sequence length="63" mass="7129">MTQTHIWVIDSFLFLYVVLTARSREIRAYQATLIALFGFLLAGTPFSYPVWAIVQAIGSLFFG</sequence>